<dbReference type="EC" id="3.1.26.4" evidence="14"/>
<dbReference type="STRING" id="1069083.GCA_000371805_01050"/>
<dbReference type="EMBL" id="APMM01000020">
    <property type="protein sequence ID" value="ENN96258.1"/>
    <property type="molecule type" value="Genomic_DNA"/>
</dbReference>
<dbReference type="InterPro" id="IPR036397">
    <property type="entry name" value="RNaseH_sf"/>
</dbReference>
<feature type="domain" description="RNase H type-2" evidence="15">
    <location>
        <begin position="1"/>
        <end position="76"/>
    </location>
</feature>
<comment type="caution">
    <text evidence="13">Lacks conserved residue(s) required for the propagation of feature annotation.</text>
</comment>
<dbReference type="InterPro" id="IPR023160">
    <property type="entry name" value="RNase_HII_hlx-loop-hlx_cap_dom"/>
</dbReference>
<dbReference type="FunFam" id="1.10.10.460:FF:000001">
    <property type="entry name" value="Ribonuclease"/>
    <property type="match status" value="1"/>
</dbReference>
<evidence type="ECO:0000256" key="12">
    <source>
        <dbReference type="ARBA" id="ARBA00023211"/>
    </source>
</evidence>
<evidence type="ECO:0000313" key="17">
    <source>
        <dbReference type="Proteomes" id="UP000053695"/>
    </source>
</evidence>
<comment type="similarity">
    <text evidence="6 14">Belongs to the RNase HII family.</text>
</comment>
<evidence type="ECO:0000256" key="11">
    <source>
        <dbReference type="ARBA" id="ARBA00022801"/>
    </source>
</evidence>
<dbReference type="PANTHER" id="PTHR10954">
    <property type="entry name" value="RIBONUCLEASE H2 SUBUNIT A"/>
    <property type="match status" value="1"/>
</dbReference>
<dbReference type="GO" id="GO:0003723">
    <property type="term" value="F:RNA binding"/>
    <property type="evidence" value="ECO:0007669"/>
    <property type="project" value="UniProtKB-UniRule"/>
</dbReference>
<dbReference type="InterPro" id="IPR024567">
    <property type="entry name" value="RNase_HII/HIII_dom"/>
</dbReference>
<dbReference type="PROSITE" id="PS51975">
    <property type="entry name" value="RNASE_H_2"/>
    <property type="match status" value="1"/>
</dbReference>
<comment type="cofactor">
    <cofactor evidence="2">
        <name>Mn(2+)</name>
        <dbReference type="ChEBI" id="CHEBI:29035"/>
    </cofactor>
</comment>
<name>N6V1T9_9EURY</name>
<sequence length="79" mass="9280">MISIFVVSAASIIAKVIRDNIINEYKKEFGDFGSGYPSDIKTVEFLKRYYEIHNKLPPIAREKWKTCKRLKGETLDRWL</sequence>
<dbReference type="GO" id="GO:0004523">
    <property type="term" value="F:RNA-DNA hybrid ribonuclease activity"/>
    <property type="evidence" value="ECO:0007669"/>
    <property type="project" value="UniProtKB-EC"/>
</dbReference>
<dbReference type="Pfam" id="PF01351">
    <property type="entry name" value="RNase_HII"/>
    <property type="match status" value="1"/>
</dbReference>
<evidence type="ECO:0000256" key="3">
    <source>
        <dbReference type="ARBA" id="ARBA00001946"/>
    </source>
</evidence>
<comment type="function">
    <text evidence="4 14">Endonuclease that specifically degrades the RNA of RNA-DNA hybrids.</text>
</comment>
<keyword evidence="17" id="KW-1185">Reference proteome</keyword>
<protein>
    <recommendedName>
        <fullName evidence="14">Ribonuclease</fullName>
        <ecNumber evidence="14">3.1.26.4</ecNumber>
    </recommendedName>
</protein>
<dbReference type="InterPro" id="IPR001352">
    <property type="entry name" value="RNase_HII/HIII"/>
</dbReference>
<evidence type="ECO:0000256" key="7">
    <source>
        <dbReference type="ARBA" id="ARBA00022490"/>
    </source>
</evidence>
<evidence type="ECO:0000256" key="4">
    <source>
        <dbReference type="ARBA" id="ARBA00004065"/>
    </source>
</evidence>
<evidence type="ECO:0000259" key="15">
    <source>
        <dbReference type="PROSITE" id="PS51975"/>
    </source>
</evidence>
<evidence type="ECO:0000256" key="6">
    <source>
        <dbReference type="ARBA" id="ARBA00007383"/>
    </source>
</evidence>
<evidence type="ECO:0000256" key="13">
    <source>
        <dbReference type="PROSITE-ProRule" id="PRU01319"/>
    </source>
</evidence>
<keyword evidence="12" id="KW-0464">Manganese</keyword>
<evidence type="ECO:0000256" key="9">
    <source>
        <dbReference type="ARBA" id="ARBA00022723"/>
    </source>
</evidence>
<dbReference type="AlphaFoldDB" id="N6V1T9"/>
<dbReference type="PATRIC" id="fig|1069083.5.peg.650"/>
<keyword evidence="10 14" id="KW-0255">Endonuclease</keyword>
<comment type="cofactor">
    <cofactor evidence="3">
        <name>Mg(2+)</name>
        <dbReference type="ChEBI" id="CHEBI:18420"/>
    </cofactor>
</comment>
<dbReference type="Gene3D" id="1.10.10.460">
    <property type="entry name" value="Ribonuclease hii. Domain 2"/>
    <property type="match status" value="1"/>
</dbReference>
<dbReference type="GO" id="GO:0005737">
    <property type="term" value="C:cytoplasm"/>
    <property type="evidence" value="ECO:0007669"/>
    <property type="project" value="UniProtKB-SubCell"/>
</dbReference>
<dbReference type="InterPro" id="IPR012337">
    <property type="entry name" value="RNaseH-like_sf"/>
</dbReference>
<evidence type="ECO:0000256" key="1">
    <source>
        <dbReference type="ARBA" id="ARBA00000077"/>
    </source>
</evidence>
<accession>N6V1T9</accession>
<evidence type="ECO:0000256" key="5">
    <source>
        <dbReference type="ARBA" id="ARBA00004496"/>
    </source>
</evidence>
<keyword evidence="9" id="KW-0479">Metal-binding</keyword>
<keyword evidence="7" id="KW-0963">Cytoplasm</keyword>
<evidence type="ECO:0000256" key="2">
    <source>
        <dbReference type="ARBA" id="ARBA00001936"/>
    </source>
</evidence>
<dbReference type="GO" id="GO:0046872">
    <property type="term" value="F:metal ion binding"/>
    <property type="evidence" value="ECO:0007669"/>
    <property type="project" value="UniProtKB-KW"/>
</dbReference>
<proteinExistence type="inferred from homology"/>
<evidence type="ECO:0000256" key="10">
    <source>
        <dbReference type="ARBA" id="ARBA00022759"/>
    </source>
</evidence>
<evidence type="ECO:0000256" key="14">
    <source>
        <dbReference type="RuleBase" id="RU003515"/>
    </source>
</evidence>
<dbReference type="Gene3D" id="3.30.420.10">
    <property type="entry name" value="Ribonuclease H-like superfamily/Ribonuclease H"/>
    <property type="match status" value="1"/>
</dbReference>
<comment type="catalytic activity">
    <reaction evidence="1 14">
        <text>Endonucleolytic cleavage to 5'-phosphomonoester.</text>
        <dbReference type="EC" id="3.1.26.4"/>
    </reaction>
</comment>
<dbReference type="SUPFAM" id="SSF53098">
    <property type="entry name" value="Ribonuclease H-like"/>
    <property type="match status" value="1"/>
</dbReference>
<dbReference type="PANTHER" id="PTHR10954:SF23">
    <property type="entry name" value="RIBONUCLEASE"/>
    <property type="match status" value="1"/>
</dbReference>
<comment type="caution">
    <text evidence="16">The sequence shown here is derived from an EMBL/GenBank/DDBJ whole genome shotgun (WGS) entry which is preliminary data.</text>
</comment>
<keyword evidence="8 14" id="KW-0540">Nuclease</keyword>
<dbReference type="GO" id="GO:0032299">
    <property type="term" value="C:ribonuclease H2 complex"/>
    <property type="evidence" value="ECO:0007669"/>
    <property type="project" value="TreeGrafter"/>
</dbReference>
<dbReference type="Proteomes" id="UP000053695">
    <property type="component" value="Unassembled WGS sequence"/>
</dbReference>
<evidence type="ECO:0000313" key="16">
    <source>
        <dbReference type="EMBL" id="ENN96258.1"/>
    </source>
</evidence>
<reference evidence="16 17" key="1">
    <citation type="journal article" date="2013" name="Genome Announc.">
        <title>Draft Genome Sequence of a Highly Flagellated, Fast-Swimming Archaeon, Methanocaldococcus villosus Strain KIN24-T80 (DSM 22612).</title>
        <authorList>
            <person name="Thennarasu S."/>
            <person name="Polireddy D."/>
            <person name="Antony A."/>
            <person name="Yada M.R."/>
            <person name="Algarawi S."/>
            <person name="Sivakumar N."/>
        </authorList>
    </citation>
    <scope>NUCLEOTIDE SEQUENCE [LARGE SCALE GENOMIC DNA]</scope>
    <source>
        <strain evidence="16 17">KIN24-T80</strain>
    </source>
</reference>
<keyword evidence="11 14" id="KW-0378">Hydrolase</keyword>
<comment type="subcellular location">
    <subcellularLocation>
        <location evidence="5">Cytoplasm</location>
    </subcellularLocation>
</comment>
<evidence type="ECO:0000256" key="8">
    <source>
        <dbReference type="ARBA" id="ARBA00022722"/>
    </source>
</evidence>
<organism evidence="16 17">
    <name type="scientific">Methanocaldococcus villosus KIN24-T80</name>
    <dbReference type="NCBI Taxonomy" id="1069083"/>
    <lineage>
        <taxon>Archaea</taxon>
        <taxon>Methanobacteriati</taxon>
        <taxon>Methanobacteriota</taxon>
        <taxon>Methanomada group</taxon>
        <taxon>Methanococci</taxon>
        <taxon>Methanococcales</taxon>
        <taxon>Methanocaldococcaceae</taxon>
        <taxon>Methanocaldococcus</taxon>
    </lineage>
</organism>
<gene>
    <name evidence="16" type="primary">rnhB</name>
    <name evidence="16" type="ORF">J422_03318</name>
</gene>
<dbReference type="GO" id="GO:0043137">
    <property type="term" value="P:DNA replication, removal of RNA primer"/>
    <property type="evidence" value="ECO:0007669"/>
    <property type="project" value="TreeGrafter"/>
</dbReference>
<dbReference type="GO" id="GO:0006298">
    <property type="term" value="P:mismatch repair"/>
    <property type="evidence" value="ECO:0007669"/>
    <property type="project" value="TreeGrafter"/>
</dbReference>